<dbReference type="Proteomes" id="UP001596190">
    <property type="component" value="Unassembled WGS sequence"/>
</dbReference>
<evidence type="ECO:0000313" key="2">
    <source>
        <dbReference type="EMBL" id="MFC6253514.1"/>
    </source>
</evidence>
<keyword evidence="1" id="KW-1133">Transmembrane helix</keyword>
<feature type="transmembrane region" description="Helical" evidence="1">
    <location>
        <begin position="34"/>
        <end position="51"/>
    </location>
</feature>
<evidence type="ECO:0000256" key="1">
    <source>
        <dbReference type="SAM" id="Phobius"/>
    </source>
</evidence>
<comment type="caution">
    <text evidence="2">The sequence shown here is derived from an EMBL/GenBank/DDBJ whole genome shotgun (WGS) entry which is preliminary data.</text>
</comment>
<keyword evidence="1" id="KW-0472">Membrane</keyword>
<sequence>MNYWVLALTFLSVNLDFFFMLIFLLKKYQVVKVMIGYLLGNMILLILSYIVGKALLVFLPEWLLGVLGFLPIYLAFHDDDDEDGDKHHRSQILSVTLTYLSVCAGCNLSIFLPVLVGESLTHFLMTLVFIGALTILVVFVIKLIADVPVITTIMGKYGEKLMKVCYILIGLWVFWDSGLISHIIAFF</sequence>
<dbReference type="InterPro" id="IPR004676">
    <property type="entry name" value="Cd-R_transporter"/>
</dbReference>
<feature type="transmembrane region" description="Helical" evidence="1">
    <location>
        <begin position="122"/>
        <end position="144"/>
    </location>
</feature>
<dbReference type="EMBL" id="JBHSSA010000029">
    <property type="protein sequence ID" value="MFC6253514.1"/>
    <property type="molecule type" value="Genomic_DNA"/>
</dbReference>
<proteinExistence type="predicted"/>
<protein>
    <submittedName>
        <fullName evidence="2">Cadmium resistance transporter</fullName>
    </submittedName>
</protein>
<feature type="transmembrane region" description="Helical" evidence="1">
    <location>
        <begin position="164"/>
        <end position="185"/>
    </location>
</feature>
<dbReference type="Pfam" id="PF03596">
    <property type="entry name" value="Cad"/>
    <property type="match status" value="1"/>
</dbReference>
<feature type="transmembrane region" description="Helical" evidence="1">
    <location>
        <begin position="57"/>
        <end position="76"/>
    </location>
</feature>
<evidence type="ECO:0000313" key="3">
    <source>
        <dbReference type="Proteomes" id="UP001596190"/>
    </source>
</evidence>
<organism evidence="2 3">
    <name type="scientific">Secundilactobacillus hailunensis</name>
    <dbReference type="NCBI Taxonomy" id="2559923"/>
    <lineage>
        <taxon>Bacteria</taxon>
        <taxon>Bacillati</taxon>
        <taxon>Bacillota</taxon>
        <taxon>Bacilli</taxon>
        <taxon>Lactobacillales</taxon>
        <taxon>Lactobacillaceae</taxon>
        <taxon>Secundilactobacillus</taxon>
    </lineage>
</organism>
<feature type="transmembrane region" description="Helical" evidence="1">
    <location>
        <begin position="97"/>
        <end position="116"/>
    </location>
</feature>
<keyword evidence="1" id="KW-0812">Transmembrane</keyword>
<dbReference type="RefSeq" id="WP_137630383.1">
    <property type="nucleotide sequence ID" value="NZ_BJDO01000007.1"/>
</dbReference>
<reference evidence="3" key="1">
    <citation type="journal article" date="2019" name="Int. J. Syst. Evol. Microbiol.">
        <title>The Global Catalogue of Microorganisms (GCM) 10K type strain sequencing project: providing services to taxonomists for standard genome sequencing and annotation.</title>
        <authorList>
            <consortium name="The Broad Institute Genomics Platform"/>
            <consortium name="The Broad Institute Genome Sequencing Center for Infectious Disease"/>
            <person name="Wu L."/>
            <person name="Ma J."/>
        </authorList>
    </citation>
    <scope>NUCLEOTIDE SEQUENCE [LARGE SCALE GENOMIC DNA]</scope>
    <source>
        <strain evidence="3">CCM 8950</strain>
    </source>
</reference>
<gene>
    <name evidence="2" type="ORF">ACFP1H_02715</name>
</gene>
<name>A0ABW1T655_9LACO</name>
<feature type="transmembrane region" description="Helical" evidence="1">
    <location>
        <begin position="6"/>
        <end position="25"/>
    </location>
</feature>
<accession>A0ABW1T655</accession>
<keyword evidence="3" id="KW-1185">Reference proteome</keyword>